<name>A0A9E6R6F0_9HYPH</name>
<dbReference type="RefSeq" id="WP_261402145.1">
    <property type="nucleotide sequence ID" value="NZ_CP081869.1"/>
</dbReference>
<dbReference type="Proteomes" id="UP000825701">
    <property type="component" value="Chromosome"/>
</dbReference>
<evidence type="ECO:0000313" key="2">
    <source>
        <dbReference type="Proteomes" id="UP000825701"/>
    </source>
</evidence>
<proteinExistence type="predicted"/>
<reference evidence="1" key="1">
    <citation type="submission" date="2021-08" db="EMBL/GenBank/DDBJ databases">
        <authorList>
            <person name="Zhang H."/>
            <person name="Xu M."/>
            <person name="Yu Z."/>
            <person name="Yang L."/>
            <person name="Cai Y."/>
        </authorList>
    </citation>
    <scope>NUCLEOTIDE SEQUENCE</scope>
    <source>
        <strain evidence="1">CHL1</strain>
    </source>
</reference>
<keyword evidence="2" id="KW-1185">Reference proteome</keyword>
<dbReference type="AlphaFoldDB" id="A0A9E6R6F0"/>
<protein>
    <recommendedName>
        <fullName evidence="3">Antitoxin Xre/MbcA/ParS-like toxin-binding domain-containing protein</fullName>
    </recommendedName>
</protein>
<organism evidence="1 2">
    <name type="scientific">Chenggangzhangella methanolivorans</name>
    <dbReference type="NCBI Taxonomy" id="1437009"/>
    <lineage>
        <taxon>Bacteria</taxon>
        <taxon>Pseudomonadati</taxon>
        <taxon>Pseudomonadota</taxon>
        <taxon>Alphaproteobacteria</taxon>
        <taxon>Hyphomicrobiales</taxon>
        <taxon>Methylopilaceae</taxon>
        <taxon>Chenggangzhangella</taxon>
    </lineage>
</organism>
<dbReference type="KEGG" id="cmet:K6K41_20010"/>
<evidence type="ECO:0000313" key="1">
    <source>
        <dbReference type="EMBL" id="QZN99110.1"/>
    </source>
</evidence>
<sequence length="224" mass="23976">MVANRKPTRIRLREDDRVHQYRVPLDRIRSLAADLSDGDELTVLSKNVVSGLQVRSYKRVWLEDRDEASALVPEPAVSGRDESASASPFEPGARARAILRGLDHALNDLAESGGAFSLAEVQKVLGGLSRQSVDKKVKEGGLLAVPGPGNRRRYPTVQFDANGEVVGGLKEVQAALPTRNAWAILNFLINPQDGLGGETPISALQAGKVDSVVAAARRVGQQGA</sequence>
<evidence type="ECO:0008006" key="3">
    <source>
        <dbReference type="Google" id="ProtNLM"/>
    </source>
</evidence>
<dbReference type="EMBL" id="CP081869">
    <property type="protein sequence ID" value="QZN99110.1"/>
    <property type="molecule type" value="Genomic_DNA"/>
</dbReference>
<accession>A0A9E6R6F0</accession>
<gene>
    <name evidence="1" type="ORF">K6K41_20010</name>
</gene>